<dbReference type="Proteomes" id="UP000604117">
    <property type="component" value="Unassembled WGS sequence"/>
</dbReference>
<protein>
    <recommendedName>
        <fullName evidence="3">Extradiol ring-cleavage dioxygenase LigAB LigA subunit domain-containing protein</fullName>
    </recommendedName>
</protein>
<gene>
    <name evidence="1" type="ORF">Asi02nite_29770</name>
</gene>
<name>A0ABQ4CQ95_9ACTN</name>
<evidence type="ECO:0000313" key="2">
    <source>
        <dbReference type="Proteomes" id="UP000604117"/>
    </source>
</evidence>
<reference evidence="1 2" key="1">
    <citation type="submission" date="2021-01" db="EMBL/GenBank/DDBJ databases">
        <title>Whole genome shotgun sequence of Asanoa siamensis NBRC 107932.</title>
        <authorList>
            <person name="Komaki H."/>
            <person name="Tamura T."/>
        </authorList>
    </citation>
    <scope>NUCLEOTIDE SEQUENCE [LARGE SCALE GENOMIC DNA]</scope>
    <source>
        <strain evidence="1 2">NBRC 107932</strain>
    </source>
</reference>
<keyword evidence="2" id="KW-1185">Reference proteome</keyword>
<proteinExistence type="predicted"/>
<sequence length="120" mass="13893">MSRYLVDKFLYTVDRDPALVERYRADPVGTVTWWEAERANAILDAHTGEASTWLRFDEAERAALSTHDYVKLFELGAHPFLTLTLFIAMFERDHAEPLGFQREYAARLAHFDLPYPDIAT</sequence>
<evidence type="ECO:0008006" key="3">
    <source>
        <dbReference type="Google" id="ProtNLM"/>
    </source>
</evidence>
<accession>A0ABQ4CQ95</accession>
<comment type="caution">
    <text evidence="1">The sequence shown here is derived from an EMBL/GenBank/DDBJ whole genome shotgun (WGS) entry which is preliminary data.</text>
</comment>
<dbReference type="RefSeq" id="WP_203713396.1">
    <property type="nucleotide sequence ID" value="NZ_BONE01000021.1"/>
</dbReference>
<evidence type="ECO:0000313" key="1">
    <source>
        <dbReference type="EMBL" id="GIF73459.1"/>
    </source>
</evidence>
<organism evidence="1 2">
    <name type="scientific">Asanoa siamensis</name>
    <dbReference type="NCBI Taxonomy" id="926357"/>
    <lineage>
        <taxon>Bacteria</taxon>
        <taxon>Bacillati</taxon>
        <taxon>Actinomycetota</taxon>
        <taxon>Actinomycetes</taxon>
        <taxon>Micromonosporales</taxon>
        <taxon>Micromonosporaceae</taxon>
        <taxon>Asanoa</taxon>
    </lineage>
</organism>
<dbReference type="EMBL" id="BONE01000021">
    <property type="protein sequence ID" value="GIF73459.1"/>
    <property type="molecule type" value="Genomic_DNA"/>
</dbReference>